<accession>A0A411YG01</accession>
<dbReference type="GO" id="GO:0003700">
    <property type="term" value="F:DNA-binding transcription factor activity"/>
    <property type="evidence" value="ECO:0007669"/>
    <property type="project" value="InterPro"/>
</dbReference>
<dbReference type="KEGG" id="erz:ER308_10930"/>
<evidence type="ECO:0000256" key="1">
    <source>
        <dbReference type="ARBA" id="ARBA00023015"/>
    </source>
</evidence>
<dbReference type="Proteomes" id="UP000291469">
    <property type="component" value="Chromosome"/>
</dbReference>
<feature type="domain" description="HTH araC/xylS-type" evidence="4">
    <location>
        <begin position="146"/>
        <end position="247"/>
    </location>
</feature>
<proteinExistence type="predicted"/>
<keyword evidence="1" id="KW-0805">Transcription regulation</keyword>
<reference evidence="5 6" key="1">
    <citation type="submission" date="2019-01" db="EMBL/GenBank/DDBJ databases">
        <title>Egibacter rhizosphaerae EGI 80759T.</title>
        <authorList>
            <person name="Chen D.-D."/>
            <person name="Tian Y."/>
            <person name="Jiao J.-Y."/>
            <person name="Zhang X.-T."/>
            <person name="Zhang Y.-G."/>
            <person name="Zhang Y."/>
            <person name="Xiao M."/>
            <person name="Shu W.-S."/>
            <person name="Li W.-J."/>
        </authorList>
    </citation>
    <scope>NUCLEOTIDE SEQUENCE [LARGE SCALE GENOMIC DNA]</scope>
    <source>
        <strain evidence="5 6">EGI 80759</strain>
    </source>
</reference>
<dbReference type="PANTHER" id="PTHR46796:SF15">
    <property type="entry name" value="BLL1074 PROTEIN"/>
    <property type="match status" value="1"/>
</dbReference>
<dbReference type="Pfam" id="PF20240">
    <property type="entry name" value="DUF6597"/>
    <property type="match status" value="1"/>
</dbReference>
<evidence type="ECO:0000256" key="2">
    <source>
        <dbReference type="ARBA" id="ARBA00023125"/>
    </source>
</evidence>
<name>A0A411YG01_9ACTN</name>
<dbReference type="Pfam" id="PF12833">
    <property type="entry name" value="HTH_18"/>
    <property type="match status" value="1"/>
</dbReference>
<organism evidence="5 6">
    <name type="scientific">Egibacter rhizosphaerae</name>
    <dbReference type="NCBI Taxonomy" id="1670831"/>
    <lineage>
        <taxon>Bacteria</taxon>
        <taxon>Bacillati</taxon>
        <taxon>Actinomycetota</taxon>
        <taxon>Nitriliruptoria</taxon>
        <taxon>Egibacterales</taxon>
        <taxon>Egibacteraceae</taxon>
        <taxon>Egibacter</taxon>
    </lineage>
</organism>
<dbReference type="OrthoDB" id="9815799at2"/>
<dbReference type="Gene3D" id="1.10.10.60">
    <property type="entry name" value="Homeodomain-like"/>
    <property type="match status" value="1"/>
</dbReference>
<evidence type="ECO:0000313" key="6">
    <source>
        <dbReference type="Proteomes" id="UP000291469"/>
    </source>
</evidence>
<dbReference type="SMART" id="SM00342">
    <property type="entry name" value="HTH_ARAC"/>
    <property type="match status" value="1"/>
</dbReference>
<keyword evidence="6" id="KW-1185">Reference proteome</keyword>
<dbReference type="PROSITE" id="PS01124">
    <property type="entry name" value="HTH_ARAC_FAMILY_2"/>
    <property type="match status" value="1"/>
</dbReference>
<dbReference type="InterPro" id="IPR046532">
    <property type="entry name" value="DUF6597"/>
</dbReference>
<dbReference type="PANTHER" id="PTHR46796">
    <property type="entry name" value="HTH-TYPE TRANSCRIPTIONAL ACTIVATOR RHAS-RELATED"/>
    <property type="match status" value="1"/>
</dbReference>
<sequence>MSYREWAPGERLREHVLCAWARHFPDGSDAGAAVVPDACMDVVWTGRTLLVAGPDTRPAPVVAGPGSGFVGLRFRTGRAPDVLGVPSSVLRDRRVPAADVWGAPAQRLTQRLGEAGTAVAQVQLIEAFVAARLDRDATSARGSVDAALTQGLVGELLRAPQRRVGELAGDLGVGERRLRRHCEAAVGYGPKTLQRVVRFRRFLHLAERCPGAGLAELALAAGYADQAHLTREARALGGAAPTVLVGSPDPVVASPVSESFKTGAWTPGQPAGHG</sequence>
<keyword evidence="2" id="KW-0238">DNA-binding</keyword>
<dbReference type="RefSeq" id="WP_131155019.1">
    <property type="nucleotide sequence ID" value="NZ_CP036402.1"/>
</dbReference>
<protein>
    <submittedName>
        <fullName evidence="5">Helix-turn-helix domain-containing protein</fullName>
    </submittedName>
</protein>
<dbReference type="GO" id="GO:0043565">
    <property type="term" value="F:sequence-specific DNA binding"/>
    <property type="evidence" value="ECO:0007669"/>
    <property type="project" value="InterPro"/>
</dbReference>
<dbReference type="InterPro" id="IPR018060">
    <property type="entry name" value="HTH_AraC"/>
</dbReference>
<dbReference type="AlphaFoldDB" id="A0A411YG01"/>
<keyword evidence="3" id="KW-0804">Transcription</keyword>
<evidence type="ECO:0000256" key="3">
    <source>
        <dbReference type="ARBA" id="ARBA00023163"/>
    </source>
</evidence>
<evidence type="ECO:0000313" key="5">
    <source>
        <dbReference type="EMBL" id="QBI20022.1"/>
    </source>
</evidence>
<dbReference type="EMBL" id="CP036402">
    <property type="protein sequence ID" value="QBI20022.1"/>
    <property type="molecule type" value="Genomic_DNA"/>
</dbReference>
<gene>
    <name evidence="5" type="ORF">ER308_10930</name>
</gene>
<dbReference type="InterPro" id="IPR050204">
    <property type="entry name" value="AraC_XylS_family_regulators"/>
</dbReference>
<evidence type="ECO:0000259" key="4">
    <source>
        <dbReference type="PROSITE" id="PS01124"/>
    </source>
</evidence>